<name>A0A0F9HE04_9ZZZZ</name>
<dbReference type="EMBL" id="LAZR01017212">
    <property type="protein sequence ID" value="KKM01372.1"/>
    <property type="molecule type" value="Genomic_DNA"/>
</dbReference>
<accession>A0A0F9HE04</accession>
<sequence>ELQDLAERQVGMVAAAWKKGLRDQYSLTEDGRLSAKRLINQFGVAEVLASMDIAIAHYAVPVKGRGFSHSSIDEAWEKIGGIAYNRKNNQGFN</sequence>
<reference evidence="1" key="1">
    <citation type="journal article" date="2015" name="Nature">
        <title>Complex archaea that bridge the gap between prokaryotes and eukaryotes.</title>
        <authorList>
            <person name="Spang A."/>
            <person name="Saw J.H."/>
            <person name="Jorgensen S.L."/>
            <person name="Zaremba-Niedzwiedzka K."/>
            <person name="Martijn J."/>
            <person name="Lind A.E."/>
            <person name="van Eijk R."/>
            <person name="Schleper C."/>
            <person name="Guy L."/>
            <person name="Ettema T.J."/>
        </authorList>
    </citation>
    <scope>NUCLEOTIDE SEQUENCE</scope>
</reference>
<gene>
    <name evidence="1" type="ORF">LCGC14_1795040</name>
</gene>
<dbReference type="AlphaFoldDB" id="A0A0F9HE04"/>
<proteinExistence type="predicted"/>
<organism evidence="1">
    <name type="scientific">marine sediment metagenome</name>
    <dbReference type="NCBI Taxonomy" id="412755"/>
    <lineage>
        <taxon>unclassified sequences</taxon>
        <taxon>metagenomes</taxon>
        <taxon>ecological metagenomes</taxon>
    </lineage>
</organism>
<protein>
    <submittedName>
        <fullName evidence="1">Uncharacterized protein</fullName>
    </submittedName>
</protein>
<evidence type="ECO:0000313" key="1">
    <source>
        <dbReference type="EMBL" id="KKM01372.1"/>
    </source>
</evidence>
<feature type="non-terminal residue" evidence="1">
    <location>
        <position position="1"/>
    </location>
</feature>
<comment type="caution">
    <text evidence="1">The sequence shown here is derived from an EMBL/GenBank/DDBJ whole genome shotgun (WGS) entry which is preliminary data.</text>
</comment>